<evidence type="ECO:0000313" key="1">
    <source>
        <dbReference type="EMBL" id="MBD2278094.1"/>
    </source>
</evidence>
<dbReference type="Proteomes" id="UP000606721">
    <property type="component" value="Unassembled WGS sequence"/>
</dbReference>
<organism evidence="1 2">
    <name type="scientific">Aphanizomenon flos-aquae FACHB-1040</name>
    <dbReference type="NCBI Taxonomy" id="2692887"/>
    <lineage>
        <taxon>Bacteria</taxon>
        <taxon>Bacillati</taxon>
        <taxon>Cyanobacteriota</taxon>
        <taxon>Cyanophyceae</taxon>
        <taxon>Nostocales</taxon>
        <taxon>Aphanizomenonaceae</taxon>
        <taxon>Aphanizomenon</taxon>
    </lineage>
</organism>
<dbReference type="EMBL" id="JACJQT010000013">
    <property type="protein sequence ID" value="MBD2278094.1"/>
    <property type="molecule type" value="Genomic_DNA"/>
</dbReference>
<comment type="caution">
    <text evidence="1">The sequence shown here is derived from an EMBL/GenBank/DDBJ whole genome shotgun (WGS) entry which is preliminary data.</text>
</comment>
<gene>
    <name evidence="1" type="ORF">H6F99_07180</name>
</gene>
<proteinExistence type="predicted"/>
<sequence>MAQLTIQVPDELANRLQPILHRLPELLSQLIETHTPETLKFTNSSDTANTYTEVLDFLIKQPTPEQIAKFKVSTQAQTRLEDLLEKNRMGTISKAENSELDIYEQLDQLMILLKARAYSVIRNDK</sequence>
<keyword evidence="2" id="KW-1185">Reference proteome</keyword>
<name>A0ABR8BT29_APHFL</name>
<protein>
    <submittedName>
        <fullName evidence="1">Uncharacterized protein</fullName>
    </submittedName>
</protein>
<reference evidence="1 2" key="1">
    <citation type="journal article" date="2020" name="ISME J.">
        <title>Comparative genomics reveals insights into cyanobacterial evolution and habitat adaptation.</title>
        <authorList>
            <person name="Chen M.Y."/>
            <person name="Teng W.K."/>
            <person name="Zhao L."/>
            <person name="Hu C.X."/>
            <person name="Zhou Y.K."/>
            <person name="Han B.P."/>
            <person name="Song L.R."/>
            <person name="Shu W.S."/>
        </authorList>
    </citation>
    <scope>NUCLEOTIDE SEQUENCE [LARGE SCALE GENOMIC DNA]</scope>
    <source>
        <strain evidence="1 2">FACHB-1040</strain>
    </source>
</reference>
<dbReference type="RefSeq" id="WP_190382639.1">
    <property type="nucleotide sequence ID" value="NZ_JACJQT010000013.1"/>
</dbReference>
<accession>A0ABR8BT29</accession>
<evidence type="ECO:0000313" key="2">
    <source>
        <dbReference type="Proteomes" id="UP000606721"/>
    </source>
</evidence>